<evidence type="ECO:0000256" key="1">
    <source>
        <dbReference type="ARBA" id="ARBA00023157"/>
    </source>
</evidence>
<proteinExistence type="predicted"/>
<dbReference type="GO" id="GO:0006508">
    <property type="term" value="P:proteolysis"/>
    <property type="evidence" value="ECO:0007669"/>
    <property type="project" value="InterPro"/>
</dbReference>
<keyword evidence="4" id="KW-1185">Reference proteome</keyword>
<feature type="domain" description="Peptidase S1" evidence="2">
    <location>
        <begin position="20"/>
        <end position="65"/>
    </location>
</feature>
<keyword evidence="1" id="KW-1015">Disulfide bond</keyword>
<dbReference type="PANTHER" id="PTHR24252">
    <property type="entry name" value="ACROSIN-RELATED"/>
    <property type="match status" value="1"/>
</dbReference>
<dbReference type="Gene3D" id="2.40.10.10">
    <property type="entry name" value="Trypsin-like serine proteases"/>
    <property type="match status" value="1"/>
</dbReference>
<dbReference type="Proteomes" id="UP000828390">
    <property type="component" value="Unassembled WGS sequence"/>
</dbReference>
<dbReference type="PANTHER" id="PTHR24252:SF7">
    <property type="entry name" value="HYALIN"/>
    <property type="match status" value="1"/>
</dbReference>
<sequence length="70" mass="8199">MEPILESTCDMGRPSRIRRVIGGQRSQLEAWPWQVAIRHFTGLYMCGGVVIRDRWVLTAAHFFQGYSRFR</sequence>
<dbReference type="GO" id="GO:0004252">
    <property type="term" value="F:serine-type endopeptidase activity"/>
    <property type="evidence" value="ECO:0007669"/>
    <property type="project" value="InterPro"/>
</dbReference>
<gene>
    <name evidence="3" type="ORF">DPMN_059666</name>
</gene>
<comment type="caution">
    <text evidence="3">The sequence shown here is derived from an EMBL/GenBank/DDBJ whole genome shotgun (WGS) entry which is preliminary data.</text>
</comment>
<dbReference type="InterPro" id="IPR043504">
    <property type="entry name" value="Peptidase_S1_PA_chymotrypsin"/>
</dbReference>
<organism evidence="3 4">
    <name type="scientific">Dreissena polymorpha</name>
    <name type="common">Zebra mussel</name>
    <name type="synonym">Mytilus polymorpha</name>
    <dbReference type="NCBI Taxonomy" id="45954"/>
    <lineage>
        <taxon>Eukaryota</taxon>
        <taxon>Metazoa</taxon>
        <taxon>Spiralia</taxon>
        <taxon>Lophotrochozoa</taxon>
        <taxon>Mollusca</taxon>
        <taxon>Bivalvia</taxon>
        <taxon>Autobranchia</taxon>
        <taxon>Heteroconchia</taxon>
        <taxon>Euheterodonta</taxon>
        <taxon>Imparidentia</taxon>
        <taxon>Neoheterodontei</taxon>
        <taxon>Myida</taxon>
        <taxon>Dreissenoidea</taxon>
        <taxon>Dreissenidae</taxon>
        <taxon>Dreissena</taxon>
    </lineage>
</organism>
<dbReference type="SUPFAM" id="SSF50494">
    <property type="entry name" value="Trypsin-like serine proteases"/>
    <property type="match status" value="1"/>
</dbReference>
<dbReference type="InterPro" id="IPR009003">
    <property type="entry name" value="Peptidase_S1_PA"/>
</dbReference>
<evidence type="ECO:0000313" key="3">
    <source>
        <dbReference type="EMBL" id="KAH3716932.1"/>
    </source>
</evidence>
<dbReference type="InterPro" id="IPR001254">
    <property type="entry name" value="Trypsin_dom"/>
</dbReference>
<name>A0A9D4C4E7_DREPO</name>
<dbReference type="EMBL" id="JAIWYP010000013">
    <property type="protein sequence ID" value="KAH3716932.1"/>
    <property type="molecule type" value="Genomic_DNA"/>
</dbReference>
<reference evidence="3" key="1">
    <citation type="journal article" date="2019" name="bioRxiv">
        <title>The Genome of the Zebra Mussel, Dreissena polymorpha: A Resource for Invasive Species Research.</title>
        <authorList>
            <person name="McCartney M.A."/>
            <person name="Auch B."/>
            <person name="Kono T."/>
            <person name="Mallez S."/>
            <person name="Zhang Y."/>
            <person name="Obille A."/>
            <person name="Becker A."/>
            <person name="Abrahante J.E."/>
            <person name="Garbe J."/>
            <person name="Badalamenti J.P."/>
            <person name="Herman A."/>
            <person name="Mangelson H."/>
            <person name="Liachko I."/>
            <person name="Sullivan S."/>
            <person name="Sone E.D."/>
            <person name="Koren S."/>
            <person name="Silverstein K.A.T."/>
            <person name="Beckman K.B."/>
            <person name="Gohl D.M."/>
        </authorList>
    </citation>
    <scope>NUCLEOTIDE SEQUENCE</scope>
    <source>
        <strain evidence="3">Duluth1</strain>
        <tissue evidence="3">Whole animal</tissue>
    </source>
</reference>
<evidence type="ECO:0000259" key="2">
    <source>
        <dbReference type="Pfam" id="PF00089"/>
    </source>
</evidence>
<protein>
    <recommendedName>
        <fullName evidence="2">Peptidase S1 domain-containing protein</fullName>
    </recommendedName>
</protein>
<evidence type="ECO:0000313" key="4">
    <source>
        <dbReference type="Proteomes" id="UP000828390"/>
    </source>
</evidence>
<reference evidence="3" key="2">
    <citation type="submission" date="2020-11" db="EMBL/GenBank/DDBJ databases">
        <authorList>
            <person name="McCartney M.A."/>
            <person name="Auch B."/>
            <person name="Kono T."/>
            <person name="Mallez S."/>
            <person name="Becker A."/>
            <person name="Gohl D.M."/>
            <person name="Silverstein K.A.T."/>
            <person name="Koren S."/>
            <person name="Bechman K.B."/>
            <person name="Herman A."/>
            <person name="Abrahante J.E."/>
            <person name="Garbe J."/>
        </authorList>
    </citation>
    <scope>NUCLEOTIDE SEQUENCE</scope>
    <source>
        <strain evidence="3">Duluth1</strain>
        <tissue evidence="3">Whole animal</tissue>
    </source>
</reference>
<dbReference type="AlphaFoldDB" id="A0A9D4C4E7"/>
<dbReference type="Pfam" id="PF00089">
    <property type="entry name" value="Trypsin"/>
    <property type="match status" value="1"/>
</dbReference>
<accession>A0A9D4C4E7</accession>